<proteinExistence type="predicted"/>
<dbReference type="Gene3D" id="3.80.10.10">
    <property type="entry name" value="Ribonuclease Inhibitor"/>
    <property type="match status" value="1"/>
</dbReference>
<protein>
    <recommendedName>
        <fullName evidence="2">F-box domain-containing protein</fullName>
    </recommendedName>
</protein>
<dbReference type="InterPro" id="IPR053781">
    <property type="entry name" value="F-box_AtFBL13-like"/>
</dbReference>
<dbReference type="InterPro" id="IPR036047">
    <property type="entry name" value="F-box-like_dom_sf"/>
</dbReference>
<comment type="caution">
    <text evidence="3">The sequence shown here is derived from an EMBL/GenBank/DDBJ whole genome shotgun (WGS) entry which is preliminary data.</text>
</comment>
<dbReference type="InterPro" id="IPR050232">
    <property type="entry name" value="FBL13/AtMIF1-like"/>
</dbReference>
<dbReference type="CDD" id="cd22160">
    <property type="entry name" value="F-box_AtFBL13-like"/>
    <property type="match status" value="1"/>
</dbReference>
<dbReference type="EMBL" id="CATIWC010001725">
    <property type="protein sequence ID" value="CAI8584405.1"/>
    <property type="molecule type" value="Genomic_DNA"/>
</dbReference>
<evidence type="ECO:0000313" key="3">
    <source>
        <dbReference type="EMBL" id="CAI8584405.1"/>
    </source>
</evidence>
<organism evidence="3 4">
    <name type="scientific">Vicia faba</name>
    <name type="common">Broad bean</name>
    <name type="synonym">Faba vulgaris</name>
    <dbReference type="NCBI Taxonomy" id="3906"/>
    <lineage>
        <taxon>Eukaryota</taxon>
        <taxon>Viridiplantae</taxon>
        <taxon>Streptophyta</taxon>
        <taxon>Embryophyta</taxon>
        <taxon>Tracheophyta</taxon>
        <taxon>Spermatophyta</taxon>
        <taxon>Magnoliopsida</taxon>
        <taxon>eudicotyledons</taxon>
        <taxon>Gunneridae</taxon>
        <taxon>Pentapetalae</taxon>
        <taxon>rosids</taxon>
        <taxon>fabids</taxon>
        <taxon>Fabales</taxon>
        <taxon>Fabaceae</taxon>
        <taxon>Papilionoideae</taxon>
        <taxon>50 kb inversion clade</taxon>
        <taxon>NPAAA clade</taxon>
        <taxon>Hologalegina</taxon>
        <taxon>IRL clade</taxon>
        <taxon>Fabeae</taxon>
        <taxon>Vicia</taxon>
    </lineage>
</organism>
<feature type="transmembrane region" description="Helical" evidence="1">
    <location>
        <begin position="48"/>
        <end position="71"/>
    </location>
</feature>
<dbReference type="Proteomes" id="UP001157006">
    <property type="component" value="Unassembled WGS sequence"/>
</dbReference>
<dbReference type="InterPro" id="IPR032675">
    <property type="entry name" value="LRR_dom_sf"/>
</dbReference>
<sequence>MEDRVRKLLIKEDRLSDLPDSILSHILSFLPTELAARTSILSKRWKPIWLSVTTLDFIMGITPTLIIYSLILSRDINLPILSFRLKSHFDYQPQVFDAVIRAAIQRRVETLELNMLWFPLEMKFFSNIFTSNTLTVLKLTNLYIVKDFPQVNVSSVKTLHLDKVSFHCHTYMINFFLAFPVLEELQTNFIDTFDRAEPRDMIKCLPNLVRANITDDPELIPLLSFSRALVFKLTQETWHLKTIHVPFFNNLTQMELFINFHRGKWILKVLQHTPKLEHLIIHHNEEIENDKGIDDKSWKDPKMVPKCLSSQLKTCLFGYWRGKKCELQFVEYIMRNSKILCTMTIHCSSSLDLNAKYQISQKLSMCPKDCKLIFD</sequence>
<dbReference type="SUPFAM" id="SSF81383">
    <property type="entry name" value="F-box domain"/>
    <property type="match status" value="1"/>
</dbReference>
<dbReference type="Pfam" id="PF00646">
    <property type="entry name" value="F-box"/>
    <property type="match status" value="1"/>
</dbReference>
<evidence type="ECO:0000259" key="2">
    <source>
        <dbReference type="PROSITE" id="PS50181"/>
    </source>
</evidence>
<dbReference type="SUPFAM" id="SSF52047">
    <property type="entry name" value="RNI-like"/>
    <property type="match status" value="1"/>
</dbReference>
<dbReference type="Pfam" id="PF08387">
    <property type="entry name" value="FBD"/>
    <property type="match status" value="1"/>
</dbReference>
<dbReference type="InterPro" id="IPR001810">
    <property type="entry name" value="F-box_dom"/>
</dbReference>
<gene>
    <name evidence="3" type="ORF">VFH_U072960</name>
</gene>
<dbReference type="AlphaFoldDB" id="A0AAV0YEI9"/>
<feature type="domain" description="F-box" evidence="2">
    <location>
        <begin position="12"/>
        <end position="48"/>
    </location>
</feature>
<dbReference type="InterPro" id="IPR006566">
    <property type="entry name" value="FBD"/>
</dbReference>
<dbReference type="PANTHER" id="PTHR31900:SF34">
    <property type="entry name" value="EMB|CAB62440.1-RELATED"/>
    <property type="match status" value="1"/>
</dbReference>
<dbReference type="PROSITE" id="PS50181">
    <property type="entry name" value="FBOX"/>
    <property type="match status" value="1"/>
</dbReference>
<accession>A0AAV0YEI9</accession>
<name>A0AAV0YEI9_VICFA</name>
<dbReference type="PANTHER" id="PTHR31900">
    <property type="entry name" value="F-BOX/RNI SUPERFAMILY PROTEIN-RELATED"/>
    <property type="match status" value="1"/>
</dbReference>
<keyword evidence="4" id="KW-1185">Reference proteome</keyword>
<dbReference type="Gene3D" id="1.20.1280.50">
    <property type="match status" value="1"/>
</dbReference>
<evidence type="ECO:0000313" key="4">
    <source>
        <dbReference type="Proteomes" id="UP001157006"/>
    </source>
</evidence>
<keyword evidence="1" id="KW-0812">Transmembrane</keyword>
<evidence type="ECO:0000256" key="1">
    <source>
        <dbReference type="SAM" id="Phobius"/>
    </source>
</evidence>
<reference evidence="3 4" key="1">
    <citation type="submission" date="2023-01" db="EMBL/GenBank/DDBJ databases">
        <authorList>
            <person name="Kreplak J."/>
        </authorList>
    </citation>
    <scope>NUCLEOTIDE SEQUENCE [LARGE SCALE GENOMIC DNA]</scope>
</reference>
<keyword evidence="1" id="KW-0472">Membrane</keyword>
<dbReference type="SMART" id="SM00579">
    <property type="entry name" value="FBD"/>
    <property type="match status" value="1"/>
</dbReference>
<keyword evidence="1" id="KW-1133">Transmembrane helix</keyword>